<dbReference type="PANTHER" id="PTHR34075:SF5">
    <property type="entry name" value="BLR3430 PROTEIN"/>
    <property type="match status" value="1"/>
</dbReference>
<dbReference type="PANTHER" id="PTHR34075">
    <property type="entry name" value="BLR3430 PROTEIN"/>
    <property type="match status" value="1"/>
</dbReference>
<dbReference type="InterPro" id="IPR002878">
    <property type="entry name" value="ChsH2_C"/>
</dbReference>
<dbReference type="SUPFAM" id="SSF50249">
    <property type="entry name" value="Nucleic acid-binding proteins"/>
    <property type="match status" value="1"/>
</dbReference>
<dbReference type="Pfam" id="PF12172">
    <property type="entry name" value="zf-ChsH2"/>
    <property type="match status" value="1"/>
</dbReference>
<dbReference type="RefSeq" id="WP_176921389.1">
    <property type="nucleotide sequence ID" value="NZ_FNBE01000011.1"/>
</dbReference>
<dbReference type="Proteomes" id="UP000198967">
    <property type="component" value="Unassembled WGS sequence"/>
</dbReference>
<evidence type="ECO:0000259" key="2">
    <source>
        <dbReference type="Pfam" id="PF12172"/>
    </source>
</evidence>
<organism evidence="3 4">
    <name type="scientific">Pseudonocardia oroxyli</name>
    <dbReference type="NCBI Taxonomy" id="366584"/>
    <lineage>
        <taxon>Bacteria</taxon>
        <taxon>Bacillati</taxon>
        <taxon>Actinomycetota</taxon>
        <taxon>Actinomycetes</taxon>
        <taxon>Pseudonocardiales</taxon>
        <taxon>Pseudonocardiaceae</taxon>
        <taxon>Pseudonocardia</taxon>
    </lineage>
</organism>
<sequence length="148" mass="16261">MTAPYLKPLPQISEENRPFWDGLSAREFRGPRCRSCGQFGWVPYPACRNCFSTDIEWVPLSGRGVIYSYSIVHRGPAAFAGDVPYVVVMVELDEQPQPMIVLGQLDDCPLDQVRVGLPVSVTFHDIPGEDVTLYRFSPSAPVGSTGGG</sequence>
<accession>A0A1G7TNE0</accession>
<protein>
    <recommendedName>
        <fullName evidence="5">Zn-ribbon domain-containing OB-fold protein</fullName>
    </recommendedName>
</protein>
<evidence type="ECO:0000313" key="3">
    <source>
        <dbReference type="EMBL" id="SDG36721.1"/>
    </source>
</evidence>
<evidence type="ECO:0008006" key="5">
    <source>
        <dbReference type="Google" id="ProtNLM"/>
    </source>
</evidence>
<keyword evidence="4" id="KW-1185">Reference proteome</keyword>
<dbReference type="InterPro" id="IPR022002">
    <property type="entry name" value="ChsH2_Znr"/>
</dbReference>
<feature type="domain" description="ChsH2 rubredoxin-like zinc ribbon" evidence="2">
    <location>
        <begin position="20"/>
        <end position="56"/>
    </location>
</feature>
<dbReference type="EMBL" id="FNBE01000011">
    <property type="protein sequence ID" value="SDG36721.1"/>
    <property type="molecule type" value="Genomic_DNA"/>
</dbReference>
<evidence type="ECO:0000259" key="1">
    <source>
        <dbReference type="Pfam" id="PF01796"/>
    </source>
</evidence>
<name>A0A1G7TNE0_PSEOR</name>
<proteinExistence type="predicted"/>
<dbReference type="InterPro" id="IPR012340">
    <property type="entry name" value="NA-bd_OB-fold"/>
</dbReference>
<dbReference type="Pfam" id="PF01796">
    <property type="entry name" value="OB_ChsH2_C"/>
    <property type="match status" value="1"/>
</dbReference>
<dbReference type="InterPro" id="IPR052513">
    <property type="entry name" value="Thioester_dehydratase-like"/>
</dbReference>
<gene>
    <name evidence="3" type="ORF">SAMN05216377_11184</name>
</gene>
<reference evidence="3 4" key="1">
    <citation type="submission" date="2016-10" db="EMBL/GenBank/DDBJ databases">
        <authorList>
            <person name="de Groot N.N."/>
        </authorList>
    </citation>
    <scope>NUCLEOTIDE SEQUENCE [LARGE SCALE GENOMIC DNA]</scope>
    <source>
        <strain evidence="3 4">CGMCC 4.3143</strain>
    </source>
</reference>
<feature type="domain" description="ChsH2 C-terminal OB-fold" evidence="1">
    <location>
        <begin position="57"/>
        <end position="124"/>
    </location>
</feature>
<evidence type="ECO:0000313" key="4">
    <source>
        <dbReference type="Proteomes" id="UP000198967"/>
    </source>
</evidence>
<dbReference type="STRING" id="366584.SAMN05216377_11184"/>
<dbReference type="AlphaFoldDB" id="A0A1G7TNE0"/>
<dbReference type="Gene3D" id="6.10.30.10">
    <property type="match status" value="1"/>
</dbReference>